<feature type="region of interest" description="Disordered" evidence="6">
    <location>
        <begin position="298"/>
        <end position="433"/>
    </location>
</feature>
<keyword evidence="5" id="KW-0206">Cytoskeleton</keyword>
<feature type="region of interest" description="Disordered" evidence="6">
    <location>
        <begin position="173"/>
        <end position="237"/>
    </location>
</feature>
<dbReference type="InterPro" id="IPR044833">
    <property type="entry name" value="WDL5/6"/>
</dbReference>
<feature type="compositionally biased region" description="Basic and acidic residues" evidence="6">
    <location>
        <begin position="411"/>
        <end position="425"/>
    </location>
</feature>
<name>A0A1Q3B778_CEPFO</name>
<dbReference type="GO" id="GO:0005874">
    <property type="term" value="C:microtubule"/>
    <property type="evidence" value="ECO:0007669"/>
    <property type="project" value="UniProtKB-KW"/>
</dbReference>
<sequence>MNLSFLATRNCCRMESENEVQMVDKSTIIEIIREEESTLKLKEEEQKVANGEDALQMNGTYVNITQSSSMATEAVVNVSGSKILKPVKEKNVKMPKERSNLKGPAPFSHNQRPFLSQSYSFPSRGVHSNGLKKSIDGYPGKIDVKHVRANGAKGQCPVSIGSVTSVSHLNHHNRHASAGGESKEANGNGFRAPARRATLAPMPSARRAVPTISNSVNAAANGPPSGVSHATERRSSGSGFAFRCDERAEKRKEFFSKLEDKIYAKEVEETNLQAKSKENQEAELKQLRKSLAFKAMPMPTFYKEPPQKSELKKIPTTRAKSPKLGRNKSSTAIPSYNSLEGNRSFESPKPNKELSSSSKTIPANCDRRPIASKKRVRQSPSKLHQHPETSTTRTEAKPVQSKPKTNGGESQNHEESIGNTEENHNHSLNPLECEVAVNGASENRPSQTGLILDSSNTEVLSLEVTVVG</sequence>
<dbReference type="OrthoDB" id="1939285at2759"/>
<evidence type="ECO:0000259" key="7">
    <source>
        <dbReference type="Pfam" id="PF06886"/>
    </source>
</evidence>
<gene>
    <name evidence="8" type="ORF">CFOL_v3_07409</name>
</gene>
<accession>A0A1Q3B778</accession>
<dbReference type="InterPro" id="IPR027329">
    <property type="entry name" value="TPX2_C"/>
</dbReference>
<keyword evidence="9" id="KW-1185">Reference proteome</keyword>
<dbReference type="STRING" id="3775.A0A1Q3B778"/>
<dbReference type="Proteomes" id="UP000187406">
    <property type="component" value="Unassembled WGS sequence"/>
</dbReference>
<feature type="compositionally biased region" description="Polar residues" evidence="6">
    <location>
        <begin position="378"/>
        <end position="393"/>
    </location>
</feature>
<feature type="domain" description="TPX2 C-terminal" evidence="7">
    <location>
        <begin position="240"/>
        <end position="316"/>
    </location>
</feature>
<dbReference type="EMBL" id="BDDD01000328">
    <property type="protein sequence ID" value="GAV63891.1"/>
    <property type="molecule type" value="Genomic_DNA"/>
</dbReference>
<evidence type="ECO:0000313" key="9">
    <source>
        <dbReference type="Proteomes" id="UP000187406"/>
    </source>
</evidence>
<evidence type="ECO:0000256" key="2">
    <source>
        <dbReference type="ARBA" id="ARBA00005885"/>
    </source>
</evidence>
<evidence type="ECO:0000256" key="3">
    <source>
        <dbReference type="ARBA" id="ARBA00022490"/>
    </source>
</evidence>
<feature type="region of interest" description="Disordered" evidence="6">
    <location>
        <begin position="92"/>
        <end position="113"/>
    </location>
</feature>
<comment type="similarity">
    <text evidence="2">Belongs to the TPX2 family.</text>
</comment>
<dbReference type="GO" id="GO:0008017">
    <property type="term" value="F:microtubule binding"/>
    <property type="evidence" value="ECO:0007669"/>
    <property type="project" value="InterPro"/>
</dbReference>
<evidence type="ECO:0000256" key="5">
    <source>
        <dbReference type="ARBA" id="ARBA00023212"/>
    </source>
</evidence>
<comment type="subcellular location">
    <subcellularLocation>
        <location evidence="1">Cytoplasm</location>
        <location evidence="1">Cytoskeleton</location>
    </subcellularLocation>
</comment>
<evidence type="ECO:0000256" key="1">
    <source>
        <dbReference type="ARBA" id="ARBA00004245"/>
    </source>
</evidence>
<reference evidence="9" key="1">
    <citation type="submission" date="2016-04" db="EMBL/GenBank/DDBJ databases">
        <title>Cephalotus genome sequencing.</title>
        <authorList>
            <person name="Fukushima K."/>
            <person name="Hasebe M."/>
            <person name="Fang X."/>
        </authorList>
    </citation>
    <scope>NUCLEOTIDE SEQUENCE [LARGE SCALE GENOMIC DNA]</scope>
    <source>
        <strain evidence="9">cv. St1</strain>
    </source>
</reference>
<evidence type="ECO:0000256" key="6">
    <source>
        <dbReference type="SAM" id="MobiDB-lite"/>
    </source>
</evidence>
<dbReference type="AlphaFoldDB" id="A0A1Q3B778"/>
<dbReference type="PANTHER" id="PTHR31358">
    <property type="entry name" value="PROTEIN WVD2-LIKE 4"/>
    <property type="match status" value="1"/>
</dbReference>
<keyword evidence="3" id="KW-0963">Cytoplasm</keyword>
<keyword evidence="4" id="KW-0493">Microtubule</keyword>
<organism evidence="8 9">
    <name type="scientific">Cephalotus follicularis</name>
    <name type="common">Albany pitcher plant</name>
    <dbReference type="NCBI Taxonomy" id="3775"/>
    <lineage>
        <taxon>Eukaryota</taxon>
        <taxon>Viridiplantae</taxon>
        <taxon>Streptophyta</taxon>
        <taxon>Embryophyta</taxon>
        <taxon>Tracheophyta</taxon>
        <taxon>Spermatophyta</taxon>
        <taxon>Magnoliopsida</taxon>
        <taxon>eudicotyledons</taxon>
        <taxon>Gunneridae</taxon>
        <taxon>Pentapetalae</taxon>
        <taxon>rosids</taxon>
        <taxon>fabids</taxon>
        <taxon>Oxalidales</taxon>
        <taxon>Cephalotaceae</taxon>
        <taxon>Cephalotus</taxon>
    </lineage>
</organism>
<comment type="caution">
    <text evidence="8">The sequence shown here is derived from an EMBL/GenBank/DDBJ whole genome shotgun (WGS) entry which is preliminary data.</text>
</comment>
<protein>
    <submittedName>
        <fullName evidence="8">TPX2 domain-containing protein</fullName>
    </submittedName>
</protein>
<dbReference type="InParanoid" id="A0A1Q3B778"/>
<dbReference type="PANTHER" id="PTHR31358:SF30">
    <property type="entry name" value="PROTEIN WVD2-LIKE 4"/>
    <property type="match status" value="1"/>
</dbReference>
<dbReference type="FunCoup" id="A0A1Q3B778">
    <property type="interactions" value="634"/>
</dbReference>
<evidence type="ECO:0000313" key="8">
    <source>
        <dbReference type="EMBL" id="GAV63891.1"/>
    </source>
</evidence>
<proteinExistence type="inferred from homology"/>
<feature type="compositionally biased region" description="Polar residues" evidence="6">
    <location>
        <begin position="327"/>
        <end position="345"/>
    </location>
</feature>
<dbReference type="Pfam" id="PF06886">
    <property type="entry name" value="TPX2"/>
    <property type="match status" value="1"/>
</dbReference>
<evidence type="ECO:0000256" key="4">
    <source>
        <dbReference type="ARBA" id="ARBA00022701"/>
    </source>
</evidence>